<dbReference type="PANTHER" id="PTHR11377">
    <property type="entry name" value="N-MYRISTOYL TRANSFERASE"/>
    <property type="match status" value="1"/>
</dbReference>
<evidence type="ECO:0000256" key="3">
    <source>
        <dbReference type="ARBA" id="ARBA00009469"/>
    </source>
</evidence>
<evidence type="ECO:0000256" key="7">
    <source>
        <dbReference type="ARBA" id="ARBA00022490"/>
    </source>
</evidence>
<sequence length="567" mass="63554">MADESKIDDPKGKQKAAEEAIEEAKADPSAKVESENEEEHGEDTEAAGTPASCATAKKKKSKKKRIKAALTGGSSESTSSGGSRDEIPKAVGGLSNDQISDILKMNPALAEQLGVGNDGDLSGLKVTESLKRLKLEDIMTGLASSGKNVKDMANYKFWQTQPVPKFGESSTEVEEGPIKVYGVEAVPKEAPPLLEGFEWVTMDLTDDKQLEELFQLLYGHYVEDDEAMFRFNYSVSFLKWALLCPGWTPEWHVGIRATASRKLVAFISAIPVSLRVRKNILKASEVNFMVVHKKLRSKRLAPVLIKEITRRCNLLGVFQAIYTGGVVLPKPVSTCRYFHRAIDWVKLHEVGFSPLPPNSKPQYQVRKYALPDHTFTKGLREMESKDIDPVLSLLKRFLERSEMAPMFTRDEVEHWLLHKQDAPGEQVIWSYVVEDPTTKKITDFFSFYVLESSVINNEKHKNVRAAYLFYYATEHALVPKPSKSELSTRLNELINDALILAKKYKFDVFNALTLMDNNMFLESQKFGPGDGQLHYYLFNYRANPIAGGVDKKNNIDDNCSGIGVVML</sequence>
<proteinExistence type="inferred from homology"/>
<comment type="similarity">
    <text evidence="3 12">Belongs to the NMT family.</text>
</comment>
<dbReference type="InterPro" id="IPR022676">
    <property type="entry name" value="NMT_N"/>
</dbReference>
<dbReference type="AlphaFoldDB" id="A0A2J6SNV2"/>
<feature type="compositionally biased region" description="Basic residues" evidence="13">
    <location>
        <begin position="56"/>
        <end position="67"/>
    </location>
</feature>
<protein>
    <recommendedName>
        <fullName evidence="6 11">Glycylpeptide N-tetradecanoyltransferase</fullName>
        <ecNumber evidence="5 11">2.3.1.97</ecNumber>
    </recommendedName>
</protein>
<dbReference type="Gene3D" id="3.40.630.30">
    <property type="match status" value="2"/>
</dbReference>
<feature type="compositionally biased region" description="Basic and acidic residues" evidence="13">
    <location>
        <begin position="1"/>
        <end position="34"/>
    </location>
</feature>
<dbReference type="Proteomes" id="UP000235371">
    <property type="component" value="Unassembled WGS sequence"/>
</dbReference>
<comment type="subunit">
    <text evidence="4">Monomer.</text>
</comment>
<evidence type="ECO:0000256" key="11">
    <source>
        <dbReference type="RuleBase" id="RU000586"/>
    </source>
</evidence>
<dbReference type="GO" id="GO:0005737">
    <property type="term" value="C:cytoplasm"/>
    <property type="evidence" value="ECO:0007669"/>
    <property type="project" value="UniProtKB-SubCell"/>
</dbReference>
<name>A0A2J6SNV2_9HELO</name>
<evidence type="ECO:0000256" key="13">
    <source>
        <dbReference type="SAM" id="MobiDB-lite"/>
    </source>
</evidence>
<feature type="domain" description="Glycylpeptide N-tetradecanoyltransferase N-terminal" evidence="14">
    <location>
        <begin position="183"/>
        <end position="335"/>
    </location>
</feature>
<evidence type="ECO:0000256" key="8">
    <source>
        <dbReference type="ARBA" id="ARBA00022679"/>
    </source>
</evidence>
<dbReference type="EMBL" id="KZ613905">
    <property type="protein sequence ID" value="PMD52444.1"/>
    <property type="molecule type" value="Genomic_DNA"/>
</dbReference>
<dbReference type="InterPro" id="IPR022678">
    <property type="entry name" value="NMT_CS"/>
</dbReference>
<dbReference type="FunFam" id="3.40.630.30:FF:000042">
    <property type="entry name" value="Glycylpeptide N-tetradecanoyltransferase"/>
    <property type="match status" value="1"/>
</dbReference>
<dbReference type="PANTHER" id="PTHR11377:SF5">
    <property type="entry name" value="GLYCYLPEPTIDE N-TETRADECANOYLTRANSFERASE"/>
    <property type="match status" value="1"/>
</dbReference>
<evidence type="ECO:0000256" key="9">
    <source>
        <dbReference type="ARBA" id="ARBA00023315"/>
    </source>
</evidence>
<organism evidence="16 17">
    <name type="scientific">Hyaloscypha bicolor E</name>
    <dbReference type="NCBI Taxonomy" id="1095630"/>
    <lineage>
        <taxon>Eukaryota</taxon>
        <taxon>Fungi</taxon>
        <taxon>Dikarya</taxon>
        <taxon>Ascomycota</taxon>
        <taxon>Pezizomycotina</taxon>
        <taxon>Leotiomycetes</taxon>
        <taxon>Helotiales</taxon>
        <taxon>Hyaloscyphaceae</taxon>
        <taxon>Hyaloscypha</taxon>
        <taxon>Hyaloscypha bicolor</taxon>
    </lineage>
</organism>
<reference evidence="16 17" key="1">
    <citation type="submission" date="2016-04" db="EMBL/GenBank/DDBJ databases">
        <title>A degradative enzymes factory behind the ericoid mycorrhizal symbiosis.</title>
        <authorList>
            <consortium name="DOE Joint Genome Institute"/>
            <person name="Martino E."/>
            <person name="Morin E."/>
            <person name="Grelet G."/>
            <person name="Kuo A."/>
            <person name="Kohler A."/>
            <person name="Daghino S."/>
            <person name="Barry K."/>
            <person name="Choi C."/>
            <person name="Cichocki N."/>
            <person name="Clum A."/>
            <person name="Copeland A."/>
            <person name="Hainaut M."/>
            <person name="Haridas S."/>
            <person name="Labutti K."/>
            <person name="Lindquist E."/>
            <person name="Lipzen A."/>
            <person name="Khouja H.-R."/>
            <person name="Murat C."/>
            <person name="Ohm R."/>
            <person name="Olson A."/>
            <person name="Spatafora J."/>
            <person name="Veneault-Fourrey C."/>
            <person name="Henrissat B."/>
            <person name="Grigoriev I."/>
            <person name="Martin F."/>
            <person name="Perotto S."/>
        </authorList>
    </citation>
    <scope>NUCLEOTIDE SEQUENCE [LARGE SCALE GENOMIC DNA]</scope>
    <source>
        <strain evidence="16 17">E</strain>
    </source>
</reference>
<dbReference type="FunFam" id="3.40.630.30:FF:000056">
    <property type="entry name" value="Glycylpeptide N-tetradecanoyltransferase"/>
    <property type="match status" value="1"/>
</dbReference>
<dbReference type="Pfam" id="PF02799">
    <property type="entry name" value="NMT_C"/>
    <property type="match status" value="1"/>
</dbReference>
<evidence type="ECO:0000256" key="10">
    <source>
        <dbReference type="ARBA" id="ARBA00048276"/>
    </source>
</evidence>
<keyword evidence="8 11" id="KW-0808">Transferase</keyword>
<feature type="compositionally biased region" description="Low complexity" evidence="13">
    <location>
        <begin position="68"/>
        <end position="82"/>
    </location>
</feature>
<dbReference type="GO" id="GO:0004379">
    <property type="term" value="F:glycylpeptide N-tetradecanoyltransferase activity"/>
    <property type="evidence" value="ECO:0007669"/>
    <property type="project" value="UniProtKB-EC"/>
</dbReference>
<feature type="compositionally biased region" description="Acidic residues" evidence="13">
    <location>
        <begin position="35"/>
        <end position="45"/>
    </location>
</feature>
<comment type="subcellular location">
    <subcellularLocation>
        <location evidence="2">Cytoplasm</location>
    </subcellularLocation>
</comment>
<evidence type="ECO:0000256" key="2">
    <source>
        <dbReference type="ARBA" id="ARBA00004496"/>
    </source>
</evidence>
<dbReference type="InterPro" id="IPR000903">
    <property type="entry name" value="NMT"/>
</dbReference>
<keyword evidence="7" id="KW-0963">Cytoplasm</keyword>
<evidence type="ECO:0000256" key="5">
    <source>
        <dbReference type="ARBA" id="ARBA00012923"/>
    </source>
</evidence>
<dbReference type="STRING" id="1095630.A0A2J6SNV2"/>
<dbReference type="InterPro" id="IPR022677">
    <property type="entry name" value="NMT_C"/>
</dbReference>
<keyword evidence="9 11" id="KW-0012">Acyltransferase</keyword>
<evidence type="ECO:0000256" key="4">
    <source>
        <dbReference type="ARBA" id="ARBA00011245"/>
    </source>
</evidence>
<feature type="domain" description="Glycylpeptide N-tetradecanoyltransferase C-terminal" evidence="15">
    <location>
        <begin position="349"/>
        <end position="565"/>
    </location>
</feature>
<gene>
    <name evidence="16" type="ORF">K444DRAFT_573252</name>
</gene>
<dbReference type="EC" id="2.3.1.97" evidence="5 11"/>
<feature type="region of interest" description="Disordered" evidence="13">
    <location>
        <begin position="1"/>
        <end position="92"/>
    </location>
</feature>
<evidence type="ECO:0000313" key="16">
    <source>
        <dbReference type="EMBL" id="PMD52444.1"/>
    </source>
</evidence>
<evidence type="ECO:0000256" key="1">
    <source>
        <dbReference type="ARBA" id="ARBA00003900"/>
    </source>
</evidence>
<dbReference type="InParanoid" id="A0A2J6SNV2"/>
<dbReference type="InterPro" id="IPR016181">
    <property type="entry name" value="Acyl_CoA_acyltransferase"/>
</dbReference>
<dbReference type="RefSeq" id="XP_024729348.1">
    <property type="nucleotide sequence ID" value="XM_024877394.1"/>
</dbReference>
<evidence type="ECO:0000256" key="6">
    <source>
        <dbReference type="ARBA" id="ARBA00022240"/>
    </source>
</evidence>
<comment type="catalytic activity">
    <reaction evidence="10 11">
        <text>N-terminal glycyl-[protein] + tetradecanoyl-CoA = N-tetradecanoylglycyl-[protein] + CoA + H(+)</text>
        <dbReference type="Rhea" id="RHEA:15521"/>
        <dbReference type="Rhea" id="RHEA-COMP:12666"/>
        <dbReference type="Rhea" id="RHEA-COMP:12667"/>
        <dbReference type="ChEBI" id="CHEBI:15378"/>
        <dbReference type="ChEBI" id="CHEBI:57287"/>
        <dbReference type="ChEBI" id="CHEBI:57385"/>
        <dbReference type="ChEBI" id="CHEBI:64723"/>
        <dbReference type="ChEBI" id="CHEBI:133050"/>
        <dbReference type="EC" id="2.3.1.97"/>
    </reaction>
</comment>
<keyword evidence="17" id="KW-1185">Reference proteome</keyword>
<evidence type="ECO:0000313" key="17">
    <source>
        <dbReference type="Proteomes" id="UP000235371"/>
    </source>
</evidence>
<dbReference type="Pfam" id="PF01233">
    <property type="entry name" value="NMT"/>
    <property type="match status" value="1"/>
</dbReference>
<evidence type="ECO:0000259" key="14">
    <source>
        <dbReference type="Pfam" id="PF01233"/>
    </source>
</evidence>
<evidence type="ECO:0000259" key="15">
    <source>
        <dbReference type="Pfam" id="PF02799"/>
    </source>
</evidence>
<dbReference type="PROSITE" id="PS00976">
    <property type="entry name" value="NMT_2"/>
    <property type="match status" value="1"/>
</dbReference>
<evidence type="ECO:0000256" key="12">
    <source>
        <dbReference type="RuleBase" id="RU004178"/>
    </source>
</evidence>
<dbReference type="SUPFAM" id="SSF55729">
    <property type="entry name" value="Acyl-CoA N-acyltransferases (Nat)"/>
    <property type="match status" value="2"/>
</dbReference>
<dbReference type="OrthoDB" id="60315at2759"/>
<comment type="function">
    <text evidence="1 11">Adds a myristoyl group to the N-terminal glycine residue of certain cellular proteins.</text>
</comment>
<dbReference type="GeneID" id="36585471"/>
<dbReference type="FunCoup" id="A0A2J6SNV2">
    <property type="interactions" value="970"/>
</dbReference>
<accession>A0A2J6SNV2</accession>